<dbReference type="Gene3D" id="3.40.50.300">
    <property type="entry name" value="P-loop containing nucleotide triphosphate hydrolases"/>
    <property type="match status" value="1"/>
</dbReference>
<dbReference type="SUPFAM" id="SSF52540">
    <property type="entry name" value="P-loop containing nucleoside triphosphate hydrolases"/>
    <property type="match status" value="1"/>
</dbReference>
<dbReference type="InterPro" id="IPR011704">
    <property type="entry name" value="ATPase_dyneun-rel_AAA"/>
</dbReference>
<evidence type="ECO:0000313" key="3">
    <source>
        <dbReference type="Proteomes" id="UP001606303"/>
    </source>
</evidence>
<sequence>MTLEEYTQADSQAGFTGWVKFKTDGLGWRPKGGSSFDRVGVCALPADPKWRAKVIDSFSERPHSAVDAERGYCWRRTLGADIDAAFRATRLRIVEIAEAAQGGNLNVLKAPQLHADYEWKVFFLYQDRDHPVLLPAQEQSDVRQWYHARYRERLPMGGGKSAEASVLANQRLMDQRSGQSLFDYVDELTGETYGPDDDTTESLSPQTPEASFDAVRTVMPALNQILYGPPGTGKTYETIDTALAILDPAYLAQQRADRSALKARFDTLVQERRVRFVTFHQSFSYEDFVEGIRASTPEGAAGGGLTYAVERGVFGELCADASRNRESDERIGVGSSPTVWKLSIAEASSKDGTRQYCFEHDEARIGWKDIGDLELANLANPSMALGAKDRASLQNFAHEIQVGDVVLCLGSKTTVRAVGVVAGPYEYQPEVPTGVRSDYVHRRAVRWLNTKLDFDITSLNGGKQLTLQTVYPLSRIEWPQLEPALRAVGALPDVAPAGPGAEKQPYVLIIDEINRGNISRIFGELITLIEPSKRAGAEEALEVVLPYSKMPFSVPSNVYLIGTMNTADRSLTGLDVALRRRFEFREMPPRPGELKGINVEGIEVDRLLDTMNQRIEALLDRDHRLGHAYFMPLREQRTLARLEQVFRNQVLPLLQEYFFDDWQRIQWVLNDHRKAEDFRFVRAVAADVAELFGLDVNVTRNAQTWSINELAFKQAQSYLGVIDHRDAQDAAA</sequence>
<name>A0ABW7H2C4_9BURK</name>
<dbReference type="PANTHER" id="PTHR37291:SF1">
    <property type="entry name" value="TYPE IV METHYL-DIRECTED RESTRICTION ENZYME ECOKMCRB SUBUNIT"/>
    <property type="match status" value="1"/>
</dbReference>
<gene>
    <name evidence="2" type="ORF">ACG01O_17290</name>
</gene>
<proteinExistence type="predicted"/>
<comment type="caution">
    <text evidence="2">The sequence shown here is derived from an EMBL/GenBank/DDBJ whole genome shotgun (WGS) entry which is preliminary data.</text>
</comment>
<dbReference type="Proteomes" id="UP001606303">
    <property type="component" value="Unassembled WGS sequence"/>
</dbReference>
<evidence type="ECO:0000313" key="2">
    <source>
        <dbReference type="EMBL" id="MFG6468381.1"/>
    </source>
</evidence>
<reference evidence="2 3" key="1">
    <citation type="submission" date="2024-08" db="EMBL/GenBank/DDBJ databases">
        <authorList>
            <person name="Lu H."/>
        </authorList>
    </citation>
    <scope>NUCLEOTIDE SEQUENCE [LARGE SCALE GENOMIC DNA]</scope>
    <source>
        <strain evidence="2 3">BYS87W</strain>
    </source>
</reference>
<accession>A0ABW7H2C4</accession>
<evidence type="ECO:0000259" key="1">
    <source>
        <dbReference type="Pfam" id="PF07728"/>
    </source>
</evidence>
<dbReference type="EMBL" id="JBIGIB010000005">
    <property type="protein sequence ID" value="MFG6468381.1"/>
    <property type="molecule type" value="Genomic_DNA"/>
</dbReference>
<dbReference type="RefSeq" id="WP_394386517.1">
    <property type="nucleotide sequence ID" value="NZ_JBIGIB010000005.1"/>
</dbReference>
<feature type="domain" description="ATPase dynein-related AAA" evidence="1">
    <location>
        <begin position="504"/>
        <end position="582"/>
    </location>
</feature>
<dbReference type="InterPro" id="IPR052934">
    <property type="entry name" value="Methyl-DNA_Rec/Restrict_Enz"/>
</dbReference>
<dbReference type="Pfam" id="PF07728">
    <property type="entry name" value="AAA_5"/>
    <property type="match status" value="1"/>
</dbReference>
<organism evidence="2 3">
    <name type="scientific">Pelomonas baiyunensis</name>
    <dbReference type="NCBI Taxonomy" id="3299026"/>
    <lineage>
        <taxon>Bacteria</taxon>
        <taxon>Pseudomonadati</taxon>
        <taxon>Pseudomonadota</taxon>
        <taxon>Betaproteobacteria</taxon>
        <taxon>Burkholderiales</taxon>
        <taxon>Sphaerotilaceae</taxon>
        <taxon>Roseateles</taxon>
    </lineage>
</organism>
<protein>
    <submittedName>
        <fullName evidence="2">AAA family ATPase</fullName>
    </submittedName>
</protein>
<dbReference type="PANTHER" id="PTHR37291">
    <property type="entry name" value="5-METHYLCYTOSINE-SPECIFIC RESTRICTION ENZYME B"/>
    <property type="match status" value="1"/>
</dbReference>
<dbReference type="InterPro" id="IPR027417">
    <property type="entry name" value="P-loop_NTPase"/>
</dbReference>
<keyword evidence="3" id="KW-1185">Reference proteome</keyword>